<accession>A0A9X8Y9Q6</accession>
<dbReference type="Proteomes" id="UP000294682">
    <property type="component" value="Unassembled WGS sequence"/>
</dbReference>
<keyword evidence="4" id="KW-1185">Reference proteome</keyword>
<name>A0A9X8Y9Q6_9FIRM</name>
<dbReference type="SUPFAM" id="SSF50037">
    <property type="entry name" value="C-terminal domain of transcriptional repressors"/>
    <property type="match status" value="1"/>
</dbReference>
<dbReference type="GO" id="GO:0046914">
    <property type="term" value="F:transition metal ion binding"/>
    <property type="evidence" value="ECO:0007669"/>
    <property type="project" value="InterPro"/>
</dbReference>
<evidence type="ECO:0000259" key="2">
    <source>
        <dbReference type="SMART" id="SM00899"/>
    </source>
</evidence>
<protein>
    <submittedName>
        <fullName evidence="3">Ferrous iron transport protein A</fullName>
    </submittedName>
</protein>
<keyword evidence="1" id="KW-0408">Iron</keyword>
<organism evidence="3 4">
    <name type="scientific">Harryflintia acetispora</name>
    <dbReference type="NCBI Taxonomy" id="1849041"/>
    <lineage>
        <taxon>Bacteria</taxon>
        <taxon>Bacillati</taxon>
        <taxon>Bacillota</taxon>
        <taxon>Clostridia</taxon>
        <taxon>Eubacteriales</taxon>
        <taxon>Oscillospiraceae</taxon>
        <taxon>Harryflintia</taxon>
    </lineage>
</organism>
<dbReference type="InterPro" id="IPR007167">
    <property type="entry name" value="Fe-transptr_FeoA-like"/>
</dbReference>
<dbReference type="RefSeq" id="WP_079698080.1">
    <property type="nucleotide sequence ID" value="NZ_JADNAH010000009.1"/>
</dbReference>
<dbReference type="EMBL" id="SLUK01000001">
    <property type="protein sequence ID" value="TCL45485.1"/>
    <property type="molecule type" value="Genomic_DNA"/>
</dbReference>
<gene>
    <name evidence="3" type="ORF">EDD78_101468</name>
</gene>
<comment type="caution">
    <text evidence="3">The sequence shown here is derived from an EMBL/GenBank/DDBJ whole genome shotgun (WGS) entry which is preliminary data.</text>
</comment>
<dbReference type="Pfam" id="PF04023">
    <property type="entry name" value="FeoA"/>
    <property type="match status" value="1"/>
</dbReference>
<feature type="domain" description="Ferrous iron transporter FeoA-like" evidence="2">
    <location>
        <begin position="5"/>
        <end position="77"/>
    </location>
</feature>
<dbReference type="SMART" id="SM00899">
    <property type="entry name" value="FeoA"/>
    <property type="match status" value="1"/>
</dbReference>
<evidence type="ECO:0000256" key="1">
    <source>
        <dbReference type="ARBA" id="ARBA00023004"/>
    </source>
</evidence>
<dbReference type="Gene3D" id="2.30.30.90">
    <property type="match status" value="1"/>
</dbReference>
<evidence type="ECO:0000313" key="3">
    <source>
        <dbReference type="EMBL" id="TCL45485.1"/>
    </source>
</evidence>
<proteinExistence type="predicted"/>
<evidence type="ECO:0000313" key="4">
    <source>
        <dbReference type="Proteomes" id="UP000294682"/>
    </source>
</evidence>
<dbReference type="InterPro" id="IPR038157">
    <property type="entry name" value="FeoA_core_dom"/>
</dbReference>
<reference evidence="3 4" key="1">
    <citation type="submission" date="2019-03" db="EMBL/GenBank/DDBJ databases">
        <title>Genomic Encyclopedia of Type Strains, Phase IV (KMG-IV): sequencing the most valuable type-strain genomes for metagenomic binning, comparative biology and taxonomic classification.</title>
        <authorList>
            <person name="Goeker M."/>
        </authorList>
    </citation>
    <scope>NUCLEOTIDE SEQUENCE [LARGE SCALE GENOMIC DNA]</scope>
    <source>
        <strain evidence="3 4">DSM 100433</strain>
    </source>
</reference>
<dbReference type="OrthoDB" id="9811076at2"/>
<dbReference type="AlphaFoldDB" id="A0A9X8Y9Q6"/>
<sequence length="85" mass="9042">MDKQISLSELDIDHSAKVQALDFDGNERRRMLDLGLREGSVIKPVLSSPSGNPTAYQVCGAIIALRSCDSMRISVSPLAAQGGAI</sequence>
<dbReference type="InterPro" id="IPR008988">
    <property type="entry name" value="Transcriptional_repressor_C"/>
</dbReference>